<protein>
    <submittedName>
        <fullName evidence="7">Myb- protein B</fullName>
    </submittedName>
</protein>
<keyword evidence="8" id="KW-1185">Reference proteome</keyword>
<reference evidence="7 8" key="1">
    <citation type="submission" date="2024-04" db="EMBL/GenBank/DDBJ databases">
        <title>Tritrichomonas musculus Genome.</title>
        <authorList>
            <person name="Alves-Ferreira E."/>
            <person name="Grigg M."/>
            <person name="Lorenzi H."/>
            <person name="Galac M."/>
        </authorList>
    </citation>
    <scope>NUCLEOTIDE SEQUENCE [LARGE SCALE GENOMIC DNA]</scope>
    <source>
        <strain evidence="7 8">EAF2021</strain>
    </source>
</reference>
<evidence type="ECO:0000256" key="4">
    <source>
        <dbReference type="ARBA" id="ARBA00023242"/>
    </source>
</evidence>
<keyword evidence="3" id="KW-0804">Transcription</keyword>
<dbReference type="PANTHER" id="PTHR46621:SF1">
    <property type="entry name" value="SNRNA-ACTIVATING PROTEIN COMPLEX SUBUNIT 4"/>
    <property type="match status" value="1"/>
</dbReference>
<sequence>MEFNNNTCYLNTSNMVLPQYMNDLGEAKIMYIPNDSIYHFTTINKKEYNDFNEENNIKKNQVSKKMMYKMNNKILNAILDYNISQKRSSYVHSETCRVPFTHEEDEKLKELTEKYGTYNWIIISSFMNGRTSKQCRDRYCNYLKPEFFGGQWSNEEDDLLAILYAKHGPKWAIIKKSFPYRSQNSLKNRWNFFLCRHNSDNLANDDEN</sequence>
<dbReference type="InterPro" id="IPR001005">
    <property type="entry name" value="SANT/Myb"/>
</dbReference>
<dbReference type="InterPro" id="IPR017930">
    <property type="entry name" value="Myb_dom"/>
</dbReference>
<dbReference type="InterPro" id="IPR051575">
    <property type="entry name" value="Myb-like_DNA-bd"/>
</dbReference>
<dbReference type="InterPro" id="IPR009057">
    <property type="entry name" value="Homeodomain-like_sf"/>
</dbReference>
<evidence type="ECO:0000256" key="3">
    <source>
        <dbReference type="ARBA" id="ARBA00023163"/>
    </source>
</evidence>
<dbReference type="PROSITE" id="PS50090">
    <property type="entry name" value="MYB_LIKE"/>
    <property type="match status" value="2"/>
</dbReference>
<dbReference type="Proteomes" id="UP001470230">
    <property type="component" value="Unassembled WGS sequence"/>
</dbReference>
<name>A0ABR2J187_9EUKA</name>
<comment type="caution">
    <text evidence="7">The sequence shown here is derived from an EMBL/GenBank/DDBJ whole genome shotgun (WGS) entry which is preliminary data.</text>
</comment>
<evidence type="ECO:0000256" key="2">
    <source>
        <dbReference type="ARBA" id="ARBA00023125"/>
    </source>
</evidence>
<gene>
    <name evidence="7" type="ORF">M9Y10_007090</name>
</gene>
<dbReference type="PROSITE" id="PS51294">
    <property type="entry name" value="HTH_MYB"/>
    <property type="match status" value="2"/>
</dbReference>
<feature type="domain" description="Myb-like" evidence="5">
    <location>
        <begin position="92"/>
        <end position="143"/>
    </location>
</feature>
<evidence type="ECO:0000313" key="7">
    <source>
        <dbReference type="EMBL" id="KAK8871367.1"/>
    </source>
</evidence>
<feature type="domain" description="HTH myb-type" evidence="6">
    <location>
        <begin position="97"/>
        <end position="147"/>
    </location>
</feature>
<dbReference type="SMART" id="SM00717">
    <property type="entry name" value="SANT"/>
    <property type="match status" value="2"/>
</dbReference>
<accession>A0ABR2J187</accession>
<evidence type="ECO:0000259" key="6">
    <source>
        <dbReference type="PROSITE" id="PS51294"/>
    </source>
</evidence>
<evidence type="ECO:0000259" key="5">
    <source>
        <dbReference type="PROSITE" id="PS50090"/>
    </source>
</evidence>
<proteinExistence type="predicted"/>
<keyword evidence="4" id="KW-0539">Nucleus</keyword>
<dbReference type="EMBL" id="JAPFFF010000013">
    <property type="protein sequence ID" value="KAK8871367.1"/>
    <property type="molecule type" value="Genomic_DNA"/>
</dbReference>
<evidence type="ECO:0000313" key="8">
    <source>
        <dbReference type="Proteomes" id="UP001470230"/>
    </source>
</evidence>
<dbReference type="Pfam" id="PF13921">
    <property type="entry name" value="Myb_DNA-bind_6"/>
    <property type="match status" value="1"/>
</dbReference>
<dbReference type="PANTHER" id="PTHR46621">
    <property type="entry name" value="SNRNA-ACTIVATING PROTEIN COMPLEX SUBUNIT 4"/>
    <property type="match status" value="1"/>
</dbReference>
<feature type="domain" description="HTH myb-type" evidence="6">
    <location>
        <begin position="150"/>
        <end position="198"/>
    </location>
</feature>
<dbReference type="SUPFAM" id="SSF46689">
    <property type="entry name" value="Homeodomain-like"/>
    <property type="match status" value="1"/>
</dbReference>
<keyword evidence="2" id="KW-0238">DNA-binding</keyword>
<keyword evidence="1" id="KW-0805">Transcription regulation</keyword>
<dbReference type="Gene3D" id="1.10.10.60">
    <property type="entry name" value="Homeodomain-like"/>
    <property type="match status" value="2"/>
</dbReference>
<feature type="domain" description="Myb-like" evidence="5">
    <location>
        <begin position="144"/>
        <end position="194"/>
    </location>
</feature>
<evidence type="ECO:0000256" key="1">
    <source>
        <dbReference type="ARBA" id="ARBA00023015"/>
    </source>
</evidence>
<dbReference type="CDD" id="cd00167">
    <property type="entry name" value="SANT"/>
    <property type="match status" value="2"/>
</dbReference>
<organism evidence="7 8">
    <name type="scientific">Tritrichomonas musculus</name>
    <dbReference type="NCBI Taxonomy" id="1915356"/>
    <lineage>
        <taxon>Eukaryota</taxon>
        <taxon>Metamonada</taxon>
        <taxon>Parabasalia</taxon>
        <taxon>Tritrichomonadida</taxon>
        <taxon>Tritrichomonadidae</taxon>
        <taxon>Tritrichomonas</taxon>
    </lineage>
</organism>